<dbReference type="InterPro" id="IPR019410">
    <property type="entry name" value="Methyltransf_16"/>
</dbReference>
<feature type="region of interest" description="Disordered" evidence="1">
    <location>
        <begin position="223"/>
        <end position="250"/>
    </location>
</feature>
<feature type="compositionally biased region" description="Basic and acidic residues" evidence="1">
    <location>
        <begin position="330"/>
        <end position="341"/>
    </location>
</feature>
<name>D8TXP1_VOLCA</name>
<dbReference type="AlphaFoldDB" id="D8TXP1"/>
<reference evidence="2 3" key="1">
    <citation type="journal article" date="2010" name="Science">
        <title>Genomic analysis of organismal complexity in the multicellular green alga Volvox carteri.</title>
        <authorList>
            <person name="Prochnik S.E."/>
            <person name="Umen J."/>
            <person name="Nedelcu A.M."/>
            <person name="Hallmann A."/>
            <person name="Miller S.M."/>
            <person name="Nishii I."/>
            <person name="Ferris P."/>
            <person name="Kuo A."/>
            <person name="Mitros T."/>
            <person name="Fritz-Laylin L.K."/>
            <person name="Hellsten U."/>
            <person name="Chapman J."/>
            <person name="Simakov O."/>
            <person name="Rensing S.A."/>
            <person name="Terry A."/>
            <person name="Pangilinan J."/>
            <person name="Kapitonov V."/>
            <person name="Jurka J."/>
            <person name="Salamov A."/>
            <person name="Shapiro H."/>
            <person name="Schmutz J."/>
            <person name="Grimwood J."/>
            <person name="Lindquist E."/>
            <person name="Lucas S."/>
            <person name="Grigoriev I.V."/>
            <person name="Schmitt R."/>
            <person name="Kirk D."/>
            <person name="Rokhsar D.S."/>
        </authorList>
    </citation>
    <scope>NUCLEOTIDE SEQUENCE [LARGE SCALE GENOMIC DNA]</scope>
    <source>
        <strain evidence="3">f. Nagariensis / Eve</strain>
    </source>
</reference>
<feature type="compositionally biased region" description="Low complexity" evidence="1">
    <location>
        <begin position="363"/>
        <end position="385"/>
    </location>
</feature>
<feature type="region of interest" description="Disordered" evidence="1">
    <location>
        <begin position="318"/>
        <end position="424"/>
    </location>
</feature>
<dbReference type="OrthoDB" id="413520at2759"/>
<dbReference type="Gene3D" id="3.40.50.150">
    <property type="entry name" value="Vaccinia Virus protein VP39"/>
    <property type="match status" value="2"/>
</dbReference>
<evidence type="ECO:0000256" key="1">
    <source>
        <dbReference type="SAM" id="MobiDB-lite"/>
    </source>
</evidence>
<feature type="region of interest" description="Disordered" evidence="1">
    <location>
        <begin position="440"/>
        <end position="474"/>
    </location>
</feature>
<organism evidence="3">
    <name type="scientific">Volvox carteri f. nagariensis</name>
    <dbReference type="NCBI Taxonomy" id="3068"/>
    <lineage>
        <taxon>Eukaryota</taxon>
        <taxon>Viridiplantae</taxon>
        <taxon>Chlorophyta</taxon>
        <taxon>core chlorophytes</taxon>
        <taxon>Chlorophyceae</taxon>
        <taxon>CS clade</taxon>
        <taxon>Chlamydomonadales</taxon>
        <taxon>Volvocaceae</taxon>
        <taxon>Volvox</taxon>
    </lineage>
</organism>
<dbReference type="KEGG" id="vcn:VOLCADRAFT_91666"/>
<dbReference type="RefSeq" id="XP_002951229.1">
    <property type="nucleotide sequence ID" value="XM_002951183.1"/>
</dbReference>
<dbReference type="Proteomes" id="UP000001058">
    <property type="component" value="Unassembled WGS sequence"/>
</dbReference>
<dbReference type="EMBL" id="GL378343">
    <property type="protein sequence ID" value="EFJ47758.1"/>
    <property type="molecule type" value="Genomic_DNA"/>
</dbReference>
<gene>
    <name evidence="2" type="ORF">VOLCADRAFT_91666</name>
</gene>
<evidence type="ECO:0000313" key="3">
    <source>
        <dbReference type="Proteomes" id="UP000001058"/>
    </source>
</evidence>
<dbReference type="PANTHER" id="PTHR14614:SF132">
    <property type="entry name" value="PROTEIN-LYSINE METHYLTRANSFERASE C42C1.13"/>
    <property type="match status" value="1"/>
</dbReference>
<evidence type="ECO:0008006" key="4">
    <source>
        <dbReference type="Google" id="ProtNLM"/>
    </source>
</evidence>
<dbReference type="GeneID" id="9615306"/>
<proteinExistence type="predicted"/>
<dbReference type="STRING" id="3068.D8TXP1"/>
<keyword evidence="3" id="KW-1185">Reference proteome</keyword>
<protein>
    <recommendedName>
        <fullName evidence="4">Methyltransferase small domain-containing protein</fullName>
    </recommendedName>
</protein>
<feature type="compositionally biased region" description="Low complexity" evidence="1">
    <location>
        <begin position="447"/>
        <end position="465"/>
    </location>
</feature>
<evidence type="ECO:0000313" key="2">
    <source>
        <dbReference type="EMBL" id="EFJ47758.1"/>
    </source>
</evidence>
<dbReference type="SUPFAM" id="SSF53335">
    <property type="entry name" value="S-adenosyl-L-methionine-dependent methyltransferases"/>
    <property type="match status" value="1"/>
</dbReference>
<dbReference type="InterPro" id="IPR029063">
    <property type="entry name" value="SAM-dependent_MTases_sf"/>
</dbReference>
<dbReference type="eggNOG" id="ENOG502QUSY">
    <property type="taxonomic scope" value="Eukaryota"/>
</dbReference>
<accession>D8TXP1</accession>
<dbReference type="PANTHER" id="PTHR14614">
    <property type="entry name" value="HEPATOCELLULAR CARCINOMA-ASSOCIATED ANTIGEN"/>
    <property type="match status" value="1"/>
</dbReference>
<dbReference type="InParanoid" id="D8TXP1"/>
<sequence>MLYCTSSTWKSLSSAQHRTSQRSVACVIAHAAANGHGLPTAATKLAASAVASAAASLRLGRLETGTPVPWARLGPSLDLIQQRLQVGRATFRLITPGDVDAVMDMYLEQNQLDADPYWTRAWPSAIALAATLLQRPELVAGKVVADLGAGLGLAGMAAALAGAKEVVLLDREPAALQCALLSAAATGLNLDLESDGADLLDPESLGRSRTVANIAAGTATATATANGGKGWTGKKGRRKVEPLPSDQLSPYAVLQLTPPYKHLMQEQDDGGDDGYNPQQRIDQQALRRRRSEAEEEWRVLMTLAGSLGCAAAAAAAPAVEPSPSAPPHALRGEEGCSRESDSSSGAASTAVPATSARESEFASTSVSPHGPSSSTSRTPSSPSPSLAVSDVGADEPPASSSSSSSSRDDWTGSSCGEDGGRGSGSSCVLRAHVFDWTAPPEMDRLLPPASTSTPSQQQQRQQQHSPQREQGRITAVRQRRFDVVLACDVLYEDAAVGPIAGLMPILLRPDGGRLLLADPPNRTVRNRERFLQEVRSGPLRLSVEECSLQRCEVSKLDNEMAGGLSPTVETVPVQFLVFRSGLGNDTVGLKL</sequence>